<feature type="domain" description="ABC transmembrane type-2" evidence="9">
    <location>
        <begin position="140"/>
        <end position="381"/>
    </location>
</feature>
<feature type="transmembrane region" description="Helical" evidence="8">
    <location>
        <begin position="296"/>
        <end position="315"/>
    </location>
</feature>
<organism evidence="10 11">
    <name type="scientific">Stieleria neptunia</name>
    <dbReference type="NCBI Taxonomy" id="2527979"/>
    <lineage>
        <taxon>Bacteria</taxon>
        <taxon>Pseudomonadati</taxon>
        <taxon>Planctomycetota</taxon>
        <taxon>Planctomycetia</taxon>
        <taxon>Pirellulales</taxon>
        <taxon>Pirellulaceae</taxon>
        <taxon>Stieleria</taxon>
    </lineage>
</organism>
<dbReference type="PROSITE" id="PS51012">
    <property type="entry name" value="ABC_TM2"/>
    <property type="match status" value="1"/>
</dbReference>
<evidence type="ECO:0000256" key="1">
    <source>
        <dbReference type="ARBA" id="ARBA00004651"/>
    </source>
</evidence>
<comment type="subcellular location">
    <subcellularLocation>
        <location evidence="1">Cell membrane</location>
        <topology evidence="1">Multi-pass membrane protein</topology>
    </subcellularLocation>
</comment>
<comment type="similarity">
    <text evidence="2">Belongs to the ABC-2 integral membrane protein family.</text>
</comment>
<dbReference type="InterPro" id="IPR013525">
    <property type="entry name" value="ABC2_TM"/>
</dbReference>
<dbReference type="GO" id="GO:0005886">
    <property type="term" value="C:plasma membrane"/>
    <property type="evidence" value="ECO:0007669"/>
    <property type="project" value="UniProtKB-SubCell"/>
</dbReference>
<keyword evidence="11" id="KW-1185">Reference proteome</keyword>
<evidence type="ECO:0000256" key="5">
    <source>
        <dbReference type="ARBA" id="ARBA00022692"/>
    </source>
</evidence>
<keyword evidence="5 8" id="KW-0812">Transmembrane</keyword>
<keyword evidence="3" id="KW-0813">Transport</keyword>
<dbReference type="AlphaFoldDB" id="A0A518HND8"/>
<evidence type="ECO:0000313" key="10">
    <source>
        <dbReference type="EMBL" id="QDV42340.1"/>
    </source>
</evidence>
<gene>
    <name evidence="10" type="primary">yhhJ</name>
    <name evidence="10" type="ORF">Enr13x_21850</name>
</gene>
<dbReference type="KEGG" id="snep:Enr13x_21850"/>
<accession>A0A518HND8</accession>
<evidence type="ECO:0000256" key="6">
    <source>
        <dbReference type="ARBA" id="ARBA00022989"/>
    </source>
</evidence>
<sequence>MTQAEHDSPTIVWCWRLVVVCRKEVVQFRRNWILALFMVYAFTMMAYHNATAISQELKNAGLVVIDHDRSKASRELVYRFHEPQFQFVELLENSRDGVKRLDDGDASMVLDIPHNFDRDLLRGRPTRLQLQIDGADSMRAYLAANYAENIVRQFSADVGRKQFADQPLPIVENDERVWFSPNHEQTLFMAIQDLAQNIFLFSILLPASALAREKERGTVEQLLVSPLSPLQIMLGKVLPMVGIILLASVVTLFFIIEGALALNVRGSIGLFLGVTALFSGSAAGLGILIASVTRNMGQVGIVSITLMPILFMLSGSDTPPEMMPDTLLPIMYLSPLHHYLNAVFAILIKGADVSMVWDSILYVAILGGSVFAISLMRFRQSFR</sequence>
<evidence type="ECO:0000256" key="3">
    <source>
        <dbReference type="ARBA" id="ARBA00022448"/>
    </source>
</evidence>
<evidence type="ECO:0000256" key="8">
    <source>
        <dbReference type="SAM" id="Phobius"/>
    </source>
</evidence>
<dbReference type="Pfam" id="PF12698">
    <property type="entry name" value="ABC2_membrane_3"/>
    <property type="match status" value="1"/>
</dbReference>
<evidence type="ECO:0000259" key="9">
    <source>
        <dbReference type="PROSITE" id="PS51012"/>
    </source>
</evidence>
<dbReference type="EMBL" id="CP037423">
    <property type="protein sequence ID" value="QDV42340.1"/>
    <property type="molecule type" value="Genomic_DNA"/>
</dbReference>
<feature type="transmembrane region" description="Helical" evidence="8">
    <location>
        <begin position="32"/>
        <end position="50"/>
    </location>
</feature>
<dbReference type="PANTHER" id="PTHR30294:SF47">
    <property type="entry name" value="INNER MEMBRANE TRANSPORT PERMEASE YHHJ"/>
    <property type="match status" value="1"/>
</dbReference>
<keyword evidence="4" id="KW-1003">Cell membrane</keyword>
<evidence type="ECO:0000256" key="7">
    <source>
        <dbReference type="ARBA" id="ARBA00023136"/>
    </source>
</evidence>
<keyword evidence="7 8" id="KW-0472">Membrane</keyword>
<keyword evidence="6 8" id="KW-1133">Transmembrane helix</keyword>
<dbReference type="PANTHER" id="PTHR30294">
    <property type="entry name" value="MEMBRANE COMPONENT OF ABC TRANSPORTER YHHJ-RELATED"/>
    <property type="match status" value="1"/>
</dbReference>
<proteinExistence type="inferred from homology"/>
<feature type="transmembrane region" description="Helical" evidence="8">
    <location>
        <begin position="360"/>
        <end position="378"/>
    </location>
</feature>
<protein>
    <submittedName>
        <fullName evidence="10">Inner membrane transport permease YhhJ</fullName>
    </submittedName>
</protein>
<name>A0A518HND8_9BACT</name>
<evidence type="ECO:0000256" key="2">
    <source>
        <dbReference type="ARBA" id="ARBA00007783"/>
    </source>
</evidence>
<dbReference type="GO" id="GO:0140359">
    <property type="term" value="F:ABC-type transporter activity"/>
    <property type="evidence" value="ECO:0007669"/>
    <property type="project" value="InterPro"/>
</dbReference>
<feature type="transmembrane region" description="Helical" evidence="8">
    <location>
        <begin position="327"/>
        <end position="348"/>
    </location>
</feature>
<evidence type="ECO:0000256" key="4">
    <source>
        <dbReference type="ARBA" id="ARBA00022475"/>
    </source>
</evidence>
<dbReference type="InterPro" id="IPR047817">
    <property type="entry name" value="ABC2_TM_bact-type"/>
</dbReference>
<dbReference type="Gene3D" id="3.40.1710.10">
    <property type="entry name" value="abc type-2 transporter like domain"/>
    <property type="match status" value="1"/>
</dbReference>
<reference evidence="10 11" key="1">
    <citation type="submission" date="2019-03" db="EMBL/GenBank/DDBJ databases">
        <title>Deep-cultivation of Planctomycetes and their phenomic and genomic characterization uncovers novel biology.</title>
        <authorList>
            <person name="Wiegand S."/>
            <person name="Jogler M."/>
            <person name="Boedeker C."/>
            <person name="Pinto D."/>
            <person name="Vollmers J."/>
            <person name="Rivas-Marin E."/>
            <person name="Kohn T."/>
            <person name="Peeters S.H."/>
            <person name="Heuer A."/>
            <person name="Rast P."/>
            <person name="Oberbeckmann S."/>
            <person name="Bunk B."/>
            <person name="Jeske O."/>
            <person name="Meyerdierks A."/>
            <person name="Storesund J.E."/>
            <person name="Kallscheuer N."/>
            <person name="Luecker S."/>
            <person name="Lage O.M."/>
            <person name="Pohl T."/>
            <person name="Merkel B.J."/>
            <person name="Hornburger P."/>
            <person name="Mueller R.-W."/>
            <person name="Bruemmer F."/>
            <person name="Labrenz M."/>
            <person name="Spormann A.M."/>
            <person name="Op den Camp H."/>
            <person name="Overmann J."/>
            <person name="Amann R."/>
            <person name="Jetten M.S.M."/>
            <person name="Mascher T."/>
            <person name="Medema M.H."/>
            <person name="Devos D.P."/>
            <person name="Kaster A.-K."/>
            <person name="Ovreas L."/>
            <person name="Rohde M."/>
            <person name="Galperin M.Y."/>
            <person name="Jogler C."/>
        </authorList>
    </citation>
    <scope>NUCLEOTIDE SEQUENCE [LARGE SCALE GENOMIC DNA]</scope>
    <source>
        <strain evidence="10 11">Enr13</strain>
    </source>
</reference>
<dbReference type="InterPro" id="IPR051449">
    <property type="entry name" value="ABC-2_transporter_component"/>
</dbReference>
<evidence type="ECO:0000313" key="11">
    <source>
        <dbReference type="Proteomes" id="UP000319004"/>
    </source>
</evidence>
<dbReference type="Proteomes" id="UP000319004">
    <property type="component" value="Chromosome"/>
</dbReference>
<dbReference type="OrthoDB" id="9776218at2"/>
<feature type="transmembrane region" description="Helical" evidence="8">
    <location>
        <begin position="232"/>
        <end position="256"/>
    </location>
</feature>
<feature type="transmembrane region" description="Helical" evidence="8">
    <location>
        <begin position="268"/>
        <end position="290"/>
    </location>
</feature>
<dbReference type="RefSeq" id="WP_145385993.1">
    <property type="nucleotide sequence ID" value="NZ_CP037423.1"/>
</dbReference>